<sequence>MEVTPPTQEEERDAGAALTTSQKRYCNTSPVSVGCRRAVPGSCLVLGCCFGAWHHGDPARPRPAPPPSQVALPRPWVRRQTRWPHRTHGTQPAVSSVPRDRCSHHLGCVTPRLLPRTP</sequence>
<evidence type="ECO:0000313" key="1">
    <source>
        <dbReference type="EMBL" id="KAJ8414303.1"/>
    </source>
</evidence>
<name>A0AAD7T5H4_9TELE</name>
<comment type="caution">
    <text evidence="1">The sequence shown here is derived from an EMBL/GenBank/DDBJ whole genome shotgun (WGS) entry which is preliminary data.</text>
</comment>
<organism evidence="1 2">
    <name type="scientific">Aldrovandia affinis</name>
    <dbReference type="NCBI Taxonomy" id="143900"/>
    <lineage>
        <taxon>Eukaryota</taxon>
        <taxon>Metazoa</taxon>
        <taxon>Chordata</taxon>
        <taxon>Craniata</taxon>
        <taxon>Vertebrata</taxon>
        <taxon>Euteleostomi</taxon>
        <taxon>Actinopterygii</taxon>
        <taxon>Neopterygii</taxon>
        <taxon>Teleostei</taxon>
        <taxon>Notacanthiformes</taxon>
        <taxon>Halosauridae</taxon>
        <taxon>Aldrovandia</taxon>
    </lineage>
</organism>
<proteinExistence type="predicted"/>
<dbReference type="AlphaFoldDB" id="A0AAD7T5H4"/>
<evidence type="ECO:0000313" key="2">
    <source>
        <dbReference type="Proteomes" id="UP001221898"/>
    </source>
</evidence>
<reference evidence="1" key="1">
    <citation type="journal article" date="2023" name="Science">
        <title>Genome structures resolve the early diversification of teleost fishes.</title>
        <authorList>
            <person name="Parey E."/>
            <person name="Louis A."/>
            <person name="Montfort J."/>
            <person name="Bouchez O."/>
            <person name="Roques C."/>
            <person name="Iampietro C."/>
            <person name="Lluch J."/>
            <person name="Castinel A."/>
            <person name="Donnadieu C."/>
            <person name="Desvignes T."/>
            <person name="Floi Bucao C."/>
            <person name="Jouanno E."/>
            <person name="Wen M."/>
            <person name="Mejri S."/>
            <person name="Dirks R."/>
            <person name="Jansen H."/>
            <person name="Henkel C."/>
            <person name="Chen W.J."/>
            <person name="Zahm M."/>
            <person name="Cabau C."/>
            <person name="Klopp C."/>
            <person name="Thompson A.W."/>
            <person name="Robinson-Rechavi M."/>
            <person name="Braasch I."/>
            <person name="Lecointre G."/>
            <person name="Bobe J."/>
            <person name="Postlethwait J.H."/>
            <person name="Berthelot C."/>
            <person name="Roest Crollius H."/>
            <person name="Guiguen Y."/>
        </authorList>
    </citation>
    <scope>NUCLEOTIDE SEQUENCE</scope>
    <source>
        <strain evidence="1">NC1722</strain>
    </source>
</reference>
<dbReference type="EMBL" id="JAINUG010000013">
    <property type="protein sequence ID" value="KAJ8414303.1"/>
    <property type="molecule type" value="Genomic_DNA"/>
</dbReference>
<dbReference type="Proteomes" id="UP001221898">
    <property type="component" value="Unassembled WGS sequence"/>
</dbReference>
<keyword evidence="2" id="KW-1185">Reference proteome</keyword>
<protein>
    <submittedName>
        <fullName evidence="1">Uncharacterized protein</fullName>
    </submittedName>
</protein>
<accession>A0AAD7T5H4</accession>
<gene>
    <name evidence="1" type="ORF">AAFF_G00051730</name>
</gene>